<evidence type="ECO:0000313" key="2">
    <source>
        <dbReference type="Proteomes" id="UP000634136"/>
    </source>
</evidence>
<dbReference type="PANTHER" id="PTHR46476">
    <property type="entry name" value="CHITINASE 2-LIKE"/>
    <property type="match status" value="1"/>
</dbReference>
<protein>
    <submittedName>
        <fullName evidence="1">RuBisCO-associated protein-like</fullName>
    </submittedName>
</protein>
<organism evidence="1 2">
    <name type="scientific">Senna tora</name>
    <dbReference type="NCBI Taxonomy" id="362788"/>
    <lineage>
        <taxon>Eukaryota</taxon>
        <taxon>Viridiplantae</taxon>
        <taxon>Streptophyta</taxon>
        <taxon>Embryophyta</taxon>
        <taxon>Tracheophyta</taxon>
        <taxon>Spermatophyta</taxon>
        <taxon>Magnoliopsida</taxon>
        <taxon>eudicotyledons</taxon>
        <taxon>Gunneridae</taxon>
        <taxon>Pentapetalae</taxon>
        <taxon>rosids</taxon>
        <taxon>fabids</taxon>
        <taxon>Fabales</taxon>
        <taxon>Fabaceae</taxon>
        <taxon>Caesalpinioideae</taxon>
        <taxon>Cassia clade</taxon>
        <taxon>Senna</taxon>
    </lineage>
</organism>
<sequence>MSSTIYREYVSDDSFVQRLQNMSFPFPSEMHIVVCFARDYDANMGKTDGIFRPVFDPSITPQLIASFKQNSPSVVKFYLCIGGRGQTFPFTLINRPVWINNATSSLAGIIQQFKFDGLDVFYPTINTNVVDFVEAVNGLVTNLRTTQRVITQASISTSQNVESPYLQLYRKNPSNFEYVLIGYSILPQDWNIIPYPVITTAVPQILNSGNNTLAHGTSVWAVTNEP</sequence>
<dbReference type="EMBL" id="JAAIUW010000001">
    <property type="protein sequence ID" value="KAF7845323.1"/>
    <property type="molecule type" value="Genomic_DNA"/>
</dbReference>
<accession>A0A834XLD2</accession>
<comment type="caution">
    <text evidence="1">The sequence shown here is derived from an EMBL/GenBank/DDBJ whole genome shotgun (WGS) entry which is preliminary data.</text>
</comment>
<dbReference type="PANTHER" id="PTHR46476:SF12">
    <property type="entry name" value="RUBISCO-ASSOCIATED PROTEIN"/>
    <property type="match status" value="1"/>
</dbReference>
<dbReference type="OrthoDB" id="1423910at2759"/>
<dbReference type="InterPro" id="IPR017853">
    <property type="entry name" value="GH"/>
</dbReference>
<dbReference type="SUPFAM" id="SSF51445">
    <property type="entry name" value="(Trans)glycosidases"/>
    <property type="match status" value="1"/>
</dbReference>
<dbReference type="Gene3D" id="3.20.20.80">
    <property type="entry name" value="Glycosidases"/>
    <property type="match status" value="1"/>
</dbReference>
<name>A0A834XLD2_9FABA</name>
<proteinExistence type="predicted"/>
<reference evidence="1" key="1">
    <citation type="submission" date="2020-09" db="EMBL/GenBank/DDBJ databases">
        <title>Genome-Enabled Discovery of Anthraquinone Biosynthesis in Senna tora.</title>
        <authorList>
            <person name="Kang S.-H."/>
            <person name="Pandey R.P."/>
            <person name="Lee C.-M."/>
            <person name="Sim J.-S."/>
            <person name="Jeong J.-T."/>
            <person name="Choi B.-S."/>
            <person name="Jung M."/>
            <person name="Ginzburg D."/>
            <person name="Zhao K."/>
            <person name="Won S.Y."/>
            <person name="Oh T.-J."/>
            <person name="Yu Y."/>
            <person name="Kim N.-H."/>
            <person name="Lee O.R."/>
            <person name="Lee T.-H."/>
            <person name="Bashyal P."/>
            <person name="Kim T.-S."/>
            <person name="Lee W.-H."/>
            <person name="Kawkins C."/>
            <person name="Kim C.-K."/>
            <person name="Kim J.S."/>
            <person name="Ahn B.O."/>
            <person name="Rhee S.Y."/>
            <person name="Sohng J.K."/>
        </authorList>
    </citation>
    <scope>NUCLEOTIDE SEQUENCE</scope>
    <source>
        <tissue evidence="1">Leaf</tissue>
    </source>
</reference>
<gene>
    <name evidence="1" type="ORF">G2W53_002228</name>
</gene>
<keyword evidence="2" id="KW-1185">Reference proteome</keyword>
<dbReference type="Proteomes" id="UP000634136">
    <property type="component" value="Unassembled WGS sequence"/>
</dbReference>
<evidence type="ECO:0000313" key="1">
    <source>
        <dbReference type="EMBL" id="KAF7845323.1"/>
    </source>
</evidence>
<dbReference type="AlphaFoldDB" id="A0A834XLD2"/>